<reference evidence="1" key="1">
    <citation type="submission" date="2021-10" db="EMBL/GenBank/DDBJ databases">
        <authorList>
            <person name="Mesa V."/>
        </authorList>
    </citation>
    <scope>NUCLEOTIDE SEQUENCE</scope>
    <source>
        <strain evidence="1">CC3_PB</strain>
    </source>
</reference>
<comment type="caution">
    <text evidence="1">The sequence shown here is derived from an EMBL/GenBank/DDBJ whole genome shotgun (WGS) entry which is preliminary data.</text>
</comment>
<evidence type="ECO:0000313" key="1">
    <source>
        <dbReference type="EMBL" id="CAG9704109.1"/>
    </source>
</evidence>
<dbReference type="EMBL" id="CAKJVE010000004">
    <property type="protein sequence ID" value="CAG9704109.1"/>
    <property type="molecule type" value="Genomic_DNA"/>
</dbReference>
<sequence>MHNAQQHLRENNQNIINENNLLIIHKNPLICSIILCIVHY</sequence>
<dbReference type="Proteomes" id="UP000789738">
    <property type="component" value="Unassembled WGS sequence"/>
</dbReference>
<gene>
    <name evidence="1" type="ORF">CNEO_41008</name>
</gene>
<protein>
    <submittedName>
        <fullName evidence="1">Uncharacterized protein</fullName>
    </submittedName>
</protein>
<dbReference type="AlphaFoldDB" id="A0AA86MR64"/>
<name>A0AA86MR64_9CLOT</name>
<proteinExistence type="predicted"/>
<evidence type="ECO:0000313" key="2">
    <source>
        <dbReference type="Proteomes" id="UP000789738"/>
    </source>
</evidence>
<organism evidence="1 2">
    <name type="scientific">Clostridium neonatale</name>
    <dbReference type="NCBI Taxonomy" id="137838"/>
    <lineage>
        <taxon>Bacteria</taxon>
        <taxon>Bacillati</taxon>
        <taxon>Bacillota</taxon>
        <taxon>Clostridia</taxon>
        <taxon>Eubacteriales</taxon>
        <taxon>Clostridiaceae</taxon>
        <taxon>Clostridium</taxon>
    </lineage>
</organism>
<accession>A0AA86MR64</accession>